<keyword evidence="1" id="KW-0175">Coiled coil</keyword>
<feature type="compositionally biased region" description="Polar residues" evidence="2">
    <location>
        <begin position="173"/>
        <end position="182"/>
    </location>
</feature>
<sequence>MAAADLGAAEWERSKITNQDLNLLKKLGITKKPKAVCFPSEESYPTPPMGYRDHPNLVSLPPLPEGGEVEERAVISDDNQDAPSFANEPAESRKSAGSDEKEDVSEATASAQSPPPAVSPRNKRKRDDAEDSGTSKVEEAVPSHQKAGYDPYLEALISSDDEEEVPTADVAARTSTSHTLVASETPVEGEETSPPRQNVGAATPPSSPLVPSPKRARVETIPELTLQSSSSSNPLLDDPMIKELLRIGAQFVGYRDYASKTEEKLAEANERADTLAQKLEQCEEARKKAESDAVEARQEADKAKADAAGVEDLRKRLHDAETSLSEHITAQSAREAAITKRIRTQNRRFVNRTSQEFELENPDNDSLLDAVSFLEFHGTEAREGMDEAKAGLSKLFPYFFPKKEEPATFLGLAKCFNPPEDLGLKMRHENMKVAVESTVALVADSQQTIDWAKVGDTEQIEQTKWRSLIKAAKLNTKKILAYLGIKPSSTPSSSRPEV</sequence>
<accession>A0AAD8X4U9</accession>
<evidence type="ECO:0008006" key="5">
    <source>
        <dbReference type="Google" id="ProtNLM"/>
    </source>
</evidence>
<keyword evidence="4" id="KW-1185">Reference proteome</keyword>
<comment type="caution">
    <text evidence="3">The sequence shown here is derived from an EMBL/GenBank/DDBJ whole genome shotgun (WGS) entry which is preliminary data.</text>
</comment>
<evidence type="ECO:0000256" key="1">
    <source>
        <dbReference type="SAM" id="Coils"/>
    </source>
</evidence>
<feature type="compositionally biased region" description="Basic and acidic residues" evidence="2">
    <location>
        <begin position="90"/>
        <end position="99"/>
    </location>
</feature>
<evidence type="ECO:0000256" key="2">
    <source>
        <dbReference type="SAM" id="MobiDB-lite"/>
    </source>
</evidence>
<proteinExistence type="predicted"/>
<protein>
    <recommendedName>
        <fullName evidence="5">FRIGIDA-like protein</fullName>
    </recommendedName>
</protein>
<dbReference type="AlphaFoldDB" id="A0AAD8X4U9"/>
<name>A0AAD8X4U9_LOLMU</name>
<gene>
    <name evidence="3" type="ORF">QYE76_010959</name>
</gene>
<evidence type="ECO:0000313" key="3">
    <source>
        <dbReference type="EMBL" id="KAK1694262.1"/>
    </source>
</evidence>
<organism evidence="3 4">
    <name type="scientific">Lolium multiflorum</name>
    <name type="common">Italian ryegrass</name>
    <name type="synonym">Lolium perenne subsp. multiflorum</name>
    <dbReference type="NCBI Taxonomy" id="4521"/>
    <lineage>
        <taxon>Eukaryota</taxon>
        <taxon>Viridiplantae</taxon>
        <taxon>Streptophyta</taxon>
        <taxon>Embryophyta</taxon>
        <taxon>Tracheophyta</taxon>
        <taxon>Spermatophyta</taxon>
        <taxon>Magnoliopsida</taxon>
        <taxon>Liliopsida</taxon>
        <taxon>Poales</taxon>
        <taxon>Poaceae</taxon>
        <taxon>BOP clade</taxon>
        <taxon>Pooideae</taxon>
        <taxon>Poodae</taxon>
        <taxon>Poeae</taxon>
        <taxon>Poeae Chloroplast Group 2 (Poeae type)</taxon>
        <taxon>Loliodinae</taxon>
        <taxon>Loliinae</taxon>
        <taxon>Lolium</taxon>
    </lineage>
</organism>
<feature type="region of interest" description="Disordered" evidence="2">
    <location>
        <begin position="35"/>
        <end position="217"/>
    </location>
</feature>
<dbReference type="EMBL" id="JAUUTY010000001">
    <property type="protein sequence ID" value="KAK1694262.1"/>
    <property type="molecule type" value="Genomic_DNA"/>
</dbReference>
<feature type="coiled-coil region" evidence="1">
    <location>
        <begin position="258"/>
        <end position="313"/>
    </location>
</feature>
<reference evidence="3" key="1">
    <citation type="submission" date="2023-07" db="EMBL/GenBank/DDBJ databases">
        <title>A chromosome-level genome assembly of Lolium multiflorum.</title>
        <authorList>
            <person name="Chen Y."/>
            <person name="Copetti D."/>
            <person name="Kolliker R."/>
            <person name="Studer B."/>
        </authorList>
    </citation>
    <scope>NUCLEOTIDE SEQUENCE</scope>
    <source>
        <strain evidence="3">02402/16</strain>
        <tissue evidence="3">Leaf</tissue>
    </source>
</reference>
<dbReference type="Proteomes" id="UP001231189">
    <property type="component" value="Unassembled WGS sequence"/>
</dbReference>
<evidence type="ECO:0000313" key="4">
    <source>
        <dbReference type="Proteomes" id="UP001231189"/>
    </source>
</evidence>